<feature type="compositionally biased region" description="Acidic residues" evidence="1">
    <location>
        <begin position="104"/>
        <end position="120"/>
    </location>
</feature>
<accession>A0A3L6T9B0</accession>
<feature type="region of interest" description="Disordered" evidence="1">
    <location>
        <begin position="40"/>
        <end position="70"/>
    </location>
</feature>
<feature type="region of interest" description="Disordered" evidence="1">
    <location>
        <begin position="89"/>
        <end position="126"/>
    </location>
</feature>
<proteinExistence type="predicted"/>
<comment type="caution">
    <text evidence="2">The sequence shown here is derived from an EMBL/GenBank/DDBJ whole genome shotgun (WGS) entry which is preliminary data.</text>
</comment>
<evidence type="ECO:0000313" key="2">
    <source>
        <dbReference type="EMBL" id="RLN34834.1"/>
    </source>
</evidence>
<keyword evidence="3" id="KW-1185">Reference proteome</keyword>
<name>A0A3L6T9B0_PANMI</name>
<sequence>MSMCMCTGAISQDSEEGGANDYLFISDSEDEISDEFMVAPDSMGSFLPDTEEQAPSMVVGHSPGSFISESEGQPLNVVEDQLVQDFEDQGGDTWQDIGSHAQPLEEEADADLTDPQEQDDGASNRFCEVRDSMLKILVPLYFQNDGS</sequence>
<evidence type="ECO:0000313" key="3">
    <source>
        <dbReference type="Proteomes" id="UP000275267"/>
    </source>
</evidence>
<dbReference type="EMBL" id="PQIB02000002">
    <property type="protein sequence ID" value="RLN34834.1"/>
    <property type="molecule type" value="Genomic_DNA"/>
</dbReference>
<reference evidence="3" key="1">
    <citation type="journal article" date="2019" name="Nat. Commun.">
        <title>The genome of broomcorn millet.</title>
        <authorList>
            <person name="Zou C."/>
            <person name="Miki D."/>
            <person name="Li D."/>
            <person name="Tang Q."/>
            <person name="Xiao L."/>
            <person name="Rajput S."/>
            <person name="Deng P."/>
            <person name="Jia W."/>
            <person name="Huang R."/>
            <person name="Zhang M."/>
            <person name="Sun Y."/>
            <person name="Hu J."/>
            <person name="Fu X."/>
            <person name="Schnable P.S."/>
            <person name="Li F."/>
            <person name="Zhang H."/>
            <person name="Feng B."/>
            <person name="Zhu X."/>
            <person name="Liu R."/>
            <person name="Schnable J.C."/>
            <person name="Zhu J.-K."/>
            <person name="Zhang H."/>
        </authorList>
    </citation>
    <scope>NUCLEOTIDE SEQUENCE [LARGE SCALE GENOMIC DNA]</scope>
</reference>
<protein>
    <submittedName>
        <fullName evidence="2">Uncharacterized protein</fullName>
    </submittedName>
</protein>
<evidence type="ECO:0000256" key="1">
    <source>
        <dbReference type="SAM" id="MobiDB-lite"/>
    </source>
</evidence>
<organism evidence="2 3">
    <name type="scientific">Panicum miliaceum</name>
    <name type="common">Proso millet</name>
    <name type="synonym">Broomcorn millet</name>
    <dbReference type="NCBI Taxonomy" id="4540"/>
    <lineage>
        <taxon>Eukaryota</taxon>
        <taxon>Viridiplantae</taxon>
        <taxon>Streptophyta</taxon>
        <taxon>Embryophyta</taxon>
        <taxon>Tracheophyta</taxon>
        <taxon>Spermatophyta</taxon>
        <taxon>Magnoliopsida</taxon>
        <taxon>Liliopsida</taxon>
        <taxon>Poales</taxon>
        <taxon>Poaceae</taxon>
        <taxon>PACMAD clade</taxon>
        <taxon>Panicoideae</taxon>
        <taxon>Panicodae</taxon>
        <taxon>Paniceae</taxon>
        <taxon>Panicinae</taxon>
        <taxon>Panicum</taxon>
        <taxon>Panicum sect. Panicum</taxon>
    </lineage>
</organism>
<gene>
    <name evidence="2" type="ORF">C2845_PM03G19600</name>
</gene>
<dbReference type="Proteomes" id="UP000275267">
    <property type="component" value="Unassembled WGS sequence"/>
</dbReference>
<dbReference type="AlphaFoldDB" id="A0A3L6T9B0"/>